<dbReference type="NCBIfam" id="TIGR00924">
    <property type="entry name" value="yjdL_sub1_fam"/>
    <property type="match status" value="1"/>
</dbReference>
<dbReference type="InterPro" id="IPR020846">
    <property type="entry name" value="MFS_dom"/>
</dbReference>
<dbReference type="GO" id="GO:1904680">
    <property type="term" value="F:peptide transmembrane transporter activity"/>
    <property type="evidence" value="ECO:0007669"/>
    <property type="project" value="InterPro"/>
</dbReference>
<keyword evidence="5" id="KW-0653">Protein transport</keyword>
<evidence type="ECO:0000256" key="6">
    <source>
        <dbReference type="ARBA" id="ARBA00022989"/>
    </source>
</evidence>
<protein>
    <submittedName>
        <fullName evidence="10">MFS transporter</fullName>
    </submittedName>
</protein>
<comment type="caution">
    <text evidence="10">The sequence shown here is derived from an EMBL/GenBank/DDBJ whole genome shotgun (WGS) entry which is preliminary data.</text>
</comment>
<keyword evidence="5" id="KW-0571">Peptide transport</keyword>
<dbReference type="InterPro" id="IPR036259">
    <property type="entry name" value="MFS_trans_sf"/>
</dbReference>
<evidence type="ECO:0000256" key="1">
    <source>
        <dbReference type="ARBA" id="ARBA00004651"/>
    </source>
</evidence>
<feature type="transmembrane region" description="Helical" evidence="8">
    <location>
        <begin position="91"/>
        <end position="110"/>
    </location>
</feature>
<evidence type="ECO:0000256" key="8">
    <source>
        <dbReference type="SAM" id="Phobius"/>
    </source>
</evidence>
<feature type="transmembrane region" description="Helical" evidence="8">
    <location>
        <begin position="20"/>
        <end position="36"/>
    </location>
</feature>
<evidence type="ECO:0000256" key="5">
    <source>
        <dbReference type="ARBA" id="ARBA00022856"/>
    </source>
</evidence>
<dbReference type="CDD" id="cd17346">
    <property type="entry name" value="MFS_DtpA_like"/>
    <property type="match status" value="1"/>
</dbReference>
<dbReference type="InterPro" id="IPR018456">
    <property type="entry name" value="PTR2_symporter_CS"/>
</dbReference>
<keyword evidence="4 8" id="KW-0812">Transmembrane</keyword>
<feature type="transmembrane region" description="Helical" evidence="8">
    <location>
        <begin position="368"/>
        <end position="391"/>
    </location>
</feature>
<sequence length="467" mass="50894">MSADLAMAEPPLGVRSTRSLFGHPIGLTVLVATEIWERFAYYGMRALLILYMTQQLLLAGHVESLVFFAPLKATFESMYGPLSVQATASQIYGLYTALVYFTPLIGGLIADRYLGQRRAVMLGAILMAAGEFMLFAAEPLFLPALLLIIAGNGFFKPNISTQIGNLYAPNDSRRDRAFSVFYVGINIGAAVSPLVCGTIGEVYGWNWGFLVAGIGMVAGLVIFTLSSKMLPPDSRKLAESRPVKNTPGASDTSAILTLITVAFFVIFFWAAFEQKGNVFPLWVRDYTDRSFFGLFDLKTTWFQSGNAMMIIIFTPFVVRIWSKLEAAGKEPTTIAKMIIGLGLASLSYLVLALAALTTGDGDGHGKASWLWCLAYLFPLTIGELCLSPIGLSLFSKVSPAKMVSMMMGVWFTASFFGNYLVGAIGTLWEKMPKSEFWLIVAALAGAACLGLALLYRPLQRVVHARTN</sequence>
<feature type="transmembrane region" description="Helical" evidence="8">
    <location>
        <begin position="141"/>
        <end position="159"/>
    </location>
</feature>
<reference evidence="10" key="1">
    <citation type="submission" date="2021-02" db="EMBL/GenBank/DDBJ databases">
        <title>Genome sequence of Rhodospirillales sp. strain TMPK1 isolated from soil.</title>
        <authorList>
            <person name="Nakai R."/>
            <person name="Kusada H."/>
            <person name="Tamaki H."/>
        </authorList>
    </citation>
    <scope>NUCLEOTIDE SEQUENCE</scope>
    <source>
        <strain evidence="10">TMPK1</strain>
    </source>
</reference>
<dbReference type="InterPro" id="IPR005279">
    <property type="entry name" value="Dipep/tripep_permease"/>
</dbReference>
<dbReference type="PROSITE" id="PS01022">
    <property type="entry name" value="PTR2_1"/>
    <property type="match status" value="1"/>
</dbReference>
<organism evidence="10 11">
    <name type="scientific">Roseiterribacter gracilis</name>
    <dbReference type="NCBI Taxonomy" id="2812848"/>
    <lineage>
        <taxon>Bacteria</taxon>
        <taxon>Pseudomonadati</taxon>
        <taxon>Pseudomonadota</taxon>
        <taxon>Alphaproteobacteria</taxon>
        <taxon>Rhodospirillales</taxon>
        <taxon>Roseiterribacteraceae</taxon>
        <taxon>Roseiterribacter</taxon>
    </lineage>
</organism>
<keyword evidence="6 8" id="KW-1133">Transmembrane helix</keyword>
<dbReference type="GO" id="GO:0006857">
    <property type="term" value="P:oligopeptide transport"/>
    <property type="evidence" value="ECO:0007669"/>
    <property type="project" value="InterPro"/>
</dbReference>
<dbReference type="GO" id="GO:0005886">
    <property type="term" value="C:plasma membrane"/>
    <property type="evidence" value="ECO:0007669"/>
    <property type="project" value="UniProtKB-SubCell"/>
</dbReference>
<dbReference type="RefSeq" id="WP_420240858.1">
    <property type="nucleotide sequence ID" value="NZ_BOPV01000001.1"/>
</dbReference>
<dbReference type="AlphaFoldDB" id="A0A8S8X849"/>
<feature type="transmembrane region" description="Helical" evidence="8">
    <location>
        <begin position="403"/>
        <end position="424"/>
    </location>
</feature>
<dbReference type="SUPFAM" id="SSF103473">
    <property type="entry name" value="MFS general substrate transporter"/>
    <property type="match status" value="1"/>
</dbReference>
<dbReference type="EMBL" id="BOPV01000001">
    <property type="protein sequence ID" value="GIL37951.1"/>
    <property type="molecule type" value="Genomic_DNA"/>
</dbReference>
<feature type="transmembrane region" description="Helical" evidence="8">
    <location>
        <begin position="436"/>
        <end position="455"/>
    </location>
</feature>
<dbReference type="InterPro" id="IPR000109">
    <property type="entry name" value="POT_fam"/>
</dbReference>
<evidence type="ECO:0000256" key="3">
    <source>
        <dbReference type="ARBA" id="ARBA00022475"/>
    </source>
</evidence>
<dbReference type="PROSITE" id="PS50850">
    <property type="entry name" value="MFS"/>
    <property type="match status" value="1"/>
</dbReference>
<feature type="transmembrane region" description="Helical" evidence="8">
    <location>
        <begin position="48"/>
        <end position="71"/>
    </location>
</feature>
<feature type="transmembrane region" description="Helical" evidence="8">
    <location>
        <begin position="206"/>
        <end position="226"/>
    </location>
</feature>
<evidence type="ECO:0000256" key="4">
    <source>
        <dbReference type="ARBA" id="ARBA00022692"/>
    </source>
</evidence>
<dbReference type="InterPro" id="IPR050171">
    <property type="entry name" value="MFS_Transporters"/>
</dbReference>
<keyword evidence="3" id="KW-1003">Cell membrane</keyword>
<comment type="subcellular location">
    <subcellularLocation>
        <location evidence="1">Cell membrane</location>
        <topology evidence="1">Multi-pass membrane protein</topology>
    </subcellularLocation>
</comment>
<feature type="transmembrane region" description="Helical" evidence="8">
    <location>
        <begin position="254"/>
        <end position="272"/>
    </location>
</feature>
<accession>A0A8S8X849</accession>
<evidence type="ECO:0000313" key="11">
    <source>
        <dbReference type="Proteomes" id="UP000681075"/>
    </source>
</evidence>
<proteinExistence type="predicted"/>
<keyword evidence="2" id="KW-0813">Transport</keyword>
<evidence type="ECO:0000259" key="9">
    <source>
        <dbReference type="PROSITE" id="PS50850"/>
    </source>
</evidence>
<feature type="transmembrane region" description="Helical" evidence="8">
    <location>
        <begin position="119"/>
        <end position="135"/>
    </location>
</feature>
<feature type="transmembrane region" description="Helical" evidence="8">
    <location>
        <begin position="334"/>
        <end position="356"/>
    </location>
</feature>
<dbReference type="Pfam" id="PF00854">
    <property type="entry name" value="PTR2"/>
    <property type="match status" value="2"/>
</dbReference>
<keyword evidence="11" id="KW-1185">Reference proteome</keyword>
<dbReference type="PANTHER" id="PTHR23517">
    <property type="entry name" value="RESISTANCE PROTEIN MDTM, PUTATIVE-RELATED-RELATED"/>
    <property type="match status" value="1"/>
</dbReference>
<gene>
    <name evidence="10" type="ORF">TMPK1_01880</name>
</gene>
<feature type="transmembrane region" description="Helical" evidence="8">
    <location>
        <begin position="301"/>
        <end position="322"/>
    </location>
</feature>
<name>A0A8S8X849_9PROT</name>
<keyword evidence="7 8" id="KW-0472">Membrane</keyword>
<dbReference type="Gene3D" id="1.20.1250.20">
    <property type="entry name" value="MFS general substrate transporter like domains"/>
    <property type="match status" value="2"/>
</dbReference>
<evidence type="ECO:0000256" key="7">
    <source>
        <dbReference type="ARBA" id="ARBA00023136"/>
    </source>
</evidence>
<evidence type="ECO:0000256" key="2">
    <source>
        <dbReference type="ARBA" id="ARBA00022448"/>
    </source>
</evidence>
<evidence type="ECO:0000313" key="10">
    <source>
        <dbReference type="EMBL" id="GIL37951.1"/>
    </source>
</evidence>
<feature type="domain" description="Major facilitator superfamily (MFS) profile" evidence="9">
    <location>
        <begin position="48"/>
        <end position="459"/>
    </location>
</feature>
<dbReference type="PANTHER" id="PTHR23517:SF15">
    <property type="entry name" value="PROTON-DEPENDENT OLIGOPEPTIDE FAMILY TRANSPORT PROTEIN"/>
    <property type="match status" value="1"/>
</dbReference>
<dbReference type="Proteomes" id="UP000681075">
    <property type="component" value="Unassembled WGS sequence"/>
</dbReference>
<feature type="transmembrane region" description="Helical" evidence="8">
    <location>
        <begin position="180"/>
        <end position="200"/>
    </location>
</feature>